<organism evidence="4 5">
    <name type="scientific">Pseudocercospora fijiensis (strain CIRAD86)</name>
    <name type="common">Black leaf streak disease fungus</name>
    <name type="synonym">Mycosphaerella fijiensis</name>
    <dbReference type="NCBI Taxonomy" id="383855"/>
    <lineage>
        <taxon>Eukaryota</taxon>
        <taxon>Fungi</taxon>
        <taxon>Dikarya</taxon>
        <taxon>Ascomycota</taxon>
        <taxon>Pezizomycotina</taxon>
        <taxon>Dothideomycetes</taxon>
        <taxon>Dothideomycetidae</taxon>
        <taxon>Mycosphaerellales</taxon>
        <taxon>Mycosphaerellaceae</taxon>
        <taxon>Pseudocercospora</taxon>
    </lineage>
</organism>
<reference evidence="4 5" key="1">
    <citation type="journal article" date="2012" name="PLoS Pathog.">
        <title>Diverse lifestyles and strategies of plant pathogenesis encoded in the genomes of eighteen Dothideomycetes fungi.</title>
        <authorList>
            <person name="Ohm R.A."/>
            <person name="Feau N."/>
            <person name="Henrissat B."/>
            <person name="Schoch C.L."/>
            <person name="Horwitz B.A."/>
            <person name="Barry K.W."/>
            <person name="Condon B.J."/>
            <person name="Copeland A.C."/>
            <person name="Dhillon B."/>
            <person name="Glaser F."/>
            <person name="Hesse C.N."/>
            <person name="Kosti I."/>
            <person name="LaButti K."/>
            <person name="Lindquist E.A."/>
            <person name="Lucas S."/>
            <person name="Salamov A.A."/>
            <person name="Bradshaw R.E."/>
            <person name="Ciuffetti L."/>
            <person name="Hamelin R.C."/>
            <person name="Kema G.H.J."/>
            <person name="Lawrence C."/>
            <person name="Scott J.A."/>
            <person name="Spatafora J.W."/>
            <person name="Turgeon B.G."/>
            <person name="de Wit P.J.G.M."/>
            <person name="Zhong S."/>
            <person name="Goodwin S.B."/>
            <person name="Grigoriev I.V."/>
        </authorList>
    </citation>
    <scope>NUCLEOTIDE SEQUENCE [LARGE SCALE GENOMIC DNA]</scope>
    <source>
        <strain evidence="4 5">CIRAD86</strain>
    </source>
</reference>
<evidence type="ECO:0000313" key="5">
    <source>
        <dbReference type="Proteomes" id="UP000016932"/>
    </source>
</evidence>
<dbReference type="STRING" id="383855.M2ZMB3"/>
<keyword evidence="3" id="KW-1133">Transmembrane helix</keyword>
<evidence type="ECO:0000313" key="4">
    <source>
        <dbReference type="EMBL" id="EME80209.1"/>
    </source>
</evidence>
<dbReference type="OrthoDB" id="3639531at2759"/>
<dbReference type="RefSeq" id="XP_007928920.1">
    <property type="nucleotide sequence ID" value="XM_007930729.1"/>
</dbReference>
<dbReference type="VEuPathDB" id="FungiDB:MYCFIDRAFT_77971"/>
<evidence type="ECO:0000256" key="2">
    <source>
        <dbReference type="SAM" id="MobiDB-lite"/>
    </source>
</evidence>
<dbReference type="eggNOG" id="ENOG502TA53">
    <property type="taxonomic scope" value="Eukaryota"/>
</dbReference>
<evidence type="ECO:0000256" key="3">
    <source>
        <dbReference type="SAM" id="Phobius"/>
    </source>
</evidence>
<gene>
    <name evidence="4" type="ORF">MYCFIDRAFT_77971</name>
</gene>
<feature type="compositionally biased region" description="Polar residues" evidence="2">
    <location>
        <begin position="402"/>
        <end position="411"/>
    </location>
</feature>
<dbReference type="GeneID" id="19341385"/>
<dbReference type="Proteomes" id="UP000016932">
    <property type="component" value="Unassembled WGS sequence"/>
</dbReference>
<dbReference type="AlphaFoldDB" id="M2ZMB3"/>
<protein>
    <submittedName>
        <fullName evidence="4">Uncharacterized protein</fullName>
    </submittedName>
</protein>
<feature type="region of interest" description="Disordered" evidence="2">
    <location>
        <begin position="517"/>
        <end position="657"/>
    </location>
</feature>
<feature type="compositionally biased region" description="Acidic residues" evidence="2">
    <location>
        <begin position="597"/>
        <end position="610"/>
    </location>
</feature>
<feature type="compositionally biased region" description="Polar residues" evidence="2">
    <location>
        <begin position="611"/>
        <end position="622"/>
    </location>
</feature>
<feature type="transmembrane region" description="Helical" evidence="3">
    <location>
        <begin position="712"/>
        <end position="732"/>
    </location>
</feature>
<dbReference type="HOGENOM" id="CLU_368859_0_0_1"/>
<feature type="compositionally biased region" description="Polar residues" evidence="2">
    <location>
        <begin position="563"/>
        <end position="589"/>
    </location>
</feature>
<keyword evidence="5" id="KW-1185">Reference proteome</keyword>
<keyword evidence="3" id="KW-0812">Transmembrane</keyword>
<accession>M2ZMB3</accession>
<feature type="coiled-coil region" evidence="1">
    <location>
        <begin position="678"/>
        <end position="705"/>
    </location>
</feature>
<feature type="region of interest" description="Disordered" evidence="2">
    <location>
        <begin position="322"/>
        <end position="345"/>
    </location>
</feature>
<evidence type="ECO:0000256" key="1">
    <source>
        <dbReference type="SAM" id="Coils"/>
    </source>
</evidence>
<keyword evidence="1" id="KW-0175">Coiled coil</keyword>
<name>M2ZMB3_PSEFD</name>
<proteinExistence type="predicted"/>
<keyword evidence="3" id="KW-0472">Membrane</keyword>
<feature type="region of interest" description="Disordered" evidence="2">
    <location>
        <begin position="401"/>
        <end position="501"/>
    </location>
</feature>
<dbReference type="EMBL" id="KB446561">
    <property type="protein sequence ID" value="EME80209.1"/>
    <property type="molecule type" value="Genomic_DNA"/>
</dbReference>
<dbReference type="KEGG" id="pfj:MYCFIDRAFT_77971"/>
<sequence>MAPASDSTPKRHLLSLPQELLDIILDFAYPAEDEKCFIDRRTFEKQERERRRTSPNTFTPKIFIHKVNQWMVSKSFFESATRAWVANQHFRDYTFPGPYSVAFARVYFSSSTEPKCILVQHCTRLSVTYNPAYADLMELPSLKYLTLIVDHEIFEPSEPAFAWEVSLSREQLVKVSHQSGLTGLPKLKRIKLVAKNCTYARTGRQKEQWARSVVALESLLQEQQKFKVTLQPGARMPRQRLSKQEIKNAISARGLENEASLSWLVDDPDLSLPVLDVTLNSIKRLEKEDGKATSKSVATAWTNSKDVSKDHPIPSSEVDAHTKHVRQASNTAVGRKRKASAGKRERYGGLARPVVKILSESILEAHRIVQDMATPASDKTLRARMVARLSGGTSALARVVSGKSQEPSTAAANAGFERVEPQEEVPVVGLTDGDGKAGGAASMLSGETQTGEEVNVPDGITDDTSELDFYMSPGPEQEPEKETPRGPIAGKKRNAEEFCTPLPKRQALVKYDLLASGKPARPSRKSTGRLALEAEQPALSSAGMTAPLPEAIQESTPAEEISASLSGGTSKTAQTQGEKPEGQKNSQSDGLEGPKEESEDEWVTEDEEEFSGSSDMVSASTQTEEKSDMVSASTQTEEKSNMEAASTQTEEESTMPEDSTQVLSQGTQTTPEHCQCQVETVVAKLQKLEQGLERLLASHNELKHAAKPQQGFSVLAGLSSLLWVLVCLYILLQMALLNDHVSYHISRFEPVVVYG</sequence>